<dbReference type="SUPFAM" id="SSF52540">
    <property type="entry name" value="P-loop containing nucleoside triphosphate hydrolases"/>
    <property type="match status" value="2"/>
</dbReference>
<organism evidence="2 3">
    <name type="scientific">Pedobacter insulae</name>
    <dbReference type="NCBI Taxonomy" id="414048"/>
    <lineage>
        <taxon>Bacteria</taxon>
        <taxon>Pseudomonadati</taxon>
        <taxon>Bacteroidota</taxon>
        <taxon>Sphingobacteriia</taxon>
        <taxon>Sphingobacteriales</taxon>
        <taxon>Sphingobacteriaceae</taxon>
        <taxon>Pedobacter</taxon>
    </lineage>
</organism>
<evidence type="ECO:0000259" key="1">
    <source>
        <dbReference type="PROSITE" id="PS50967"/>
    </source>
</evidence>
<dbReference type="STRING" id="414048.SAMN04489864_10440"/>
<dbReference type="GO" id="GO:0003678">
    <property type="term" value="F:DNA helicase activity"/>
    <property type="evidence" value="ECO:0007669"/>
    <property type="project" value="InterPro"/>
</dbReference>
<dbReference type="InterPro" id="IPR002121">
    <property type="entry name" value="HRDC_dom"/>
</dbReference>
<dbReference type="InterPro" id="IPR051055">
    <property type="entry name" value="PIF1_helicase"/>
</dbReference>
<protein>
    <submittedName>
        <fullName evidence="2">Helicase</fullName>
    </submittedName>
</protein>
<dbReference type="Proteomes" id="UP000199666">
    <property type="component" value="Unassembled WGS sequence"/>
</dbReference>
<dbReference type="GO" id="GO:0006281">
    <property type="term" value="P:DNA repair"/>
    <property type="evidence" value="ECO:0007669"/>
    <property type="project" value="InterPro"/>
</dbReference>
<dbReference type="CDD" id="cd18809">
    <property type="entry name" value="SF1_C_RecD"/>
    <property type="match status" value="1"/>
</dbReference>
<keyword evidence="2" id="KW-0378">Hydrolase</keyword>
<keyword evidence="2" id="KW-0547">Nucleotide-binding</keyword>
<dbReference type="Pfam" id="PF00570">
    <property type="entry name" value="HRDC"/>
    <property type="match status" value="1"/>
</dbReference>
<dbReference type="FunFam" id="3.40.50.300:FF:001498">
    <property type="entry name" value="ATP-dependent DNA helicase"/>
    <property type="match status" value="1"/>
</dbReference>
<dbReference type="InterPro" id="IPR044876">
    <property type="entry name" value="HRDC_dom_sf"/>
</dbReference>
<gene>
    <name evidence="2" type="ORF">SAMN04489864_10440</name>
</gene>
<keyword evidence="2" id="KW-0067">ATP-binding</keyword>
<dbReference type="GO" id="GO:0000166">
    <property type="term" value="F:nucleotide binding"/>
    <property type="evidence" value="ECO:0007669"/>
    <property type="project" value="InterPro"/>
</dbReference>
<dbReference type="InterPro" id="IPR010997">
    <property type="entry name" value="HRDC-like_sf"/>
</dbReference>
<dbReference type="AlphaFoldDB" id="A0A1I2WGT1"/>
<dbReference type="PROSITE" id="PS50967">
    <property type="entry name" value="HRDC"/>
    <property type="match status" value="1"/>
</dbReference>
<name>A0A1I2WGT1_9SPHI</name>
<evidence type="ECO:0000313" key="2">
    <source>
        <dbReference type="EMBL" id="SFH00458.1"/>
    </source>
</evidence>
<dbReference type="PANTHER" id="PTHR47642">
    <property type="entry name" value="ATP-DEPENDENT DNA HELICASE"/>
    <property type="match status" value="1"/>
</dbReference>
<reference evidence="2 3" key="1">
    <citation type="submission" date="2016-10" db="EMBL/GenBank/DDBJ databases">
        <authorList>
            <person name="de Groot N.N."/>
        </authorList>
    </citation>
    <scope>NUCLEOTIDE SEQUENCE [LARGE SCALE GENOMIC DNA]</scope>
    <source>
        <strain evidence="2 3">DSM 18684</strain>
    </source>
</reference>
<sequence>MTLDSLHKLIIDFIENTNRPIFLTGKAGTGKTTFLRYIRSNTHKNLAVVAPTAVAAINAGGSTIHSFFQVPFGPIPPLSFDSLFAEFYGKSFGPEKSKLIKCLDLLIIDEISMVRADTIDYIDRVLRFVKGTNQPFGGVQILMIGDLYQLPPVFQNDWHLLGKFYKGPYFFDSLVFKRSSLITFELEKVHRQNDPVFIEILNEIRSGAVSDALLAKLNANYQALPSSENLAHYVTLTTHNPLVKTINEERLQQLPGNTHTFKATVTGDFPKEAFPTEEELVLKTGAMVMFIKNDASGKKQFYNGRTAKVDSISGDTINVTFLDDSTPFEVGKEIWENNKYTLSETDQKVTQSSAGSFTQFPLRLAWAITIHKSQGLTFDKAIIDVGAAFAHGQTYVALSRCRNLNGLILKHEVKKDNIITDPAVSSFMKKAQQETPDQQKLKEATEALEKEVLLESFDFESIHQTYQQLKAVVIALLPDEALIIQKLTSSTELLEKKINAVAKSFSQKELVTTQQLKLATIRPRLHKASDYFLPPIISFHEHILDLHKLVEGTPFHADYFPTLNLLIEQLATKIEIFKLFADLPTVQAIIHAAKSSAVNYKALDSWKKKQSKIATVENPALYAQLLHWRKNTAEEKKLLGYHLISDVALSEIAAKLPRSLTALAKVKSVGEGKAAEYGEQILRLIKQHLGESDLFG</sequence>
<dbReference type="Gene3D" id="3.40.50.300">
    <property type="entry name" value="P-loop containing nucleotide triphosphate hydrolases"/>
    <property type="match status" value="2"/>
</dbReference>
<dbReference type="SMART" id="SM00341">
    <property type="entry name" value="HRDC"/>
    <property type="match status" value="1"/>
</dbReference>
<dbReference type="Gene3D" id="1.10.150.80">
    <property type="entry name" value="HRDC domain"/>
    <property type="match status" value="1"/>
</dbReference>
<proteinExistence type="predicted"/>
<dbReference type="EMBL" id="FOPP01000004">
    <property type="protein sequence ID" value="SFH00458.1"/>
    <property type="molecule type" value="Genomic_DNA"/>
</dbReference>
<dbReference type="GO" id="GO:0003676">
    <property type="term" value="F:nucleic acid binding"/>
    <property type="evidence" value="ECO:0007669"/>
    <property type="project" value="InterPro"/>
</dbReference>
<feature type="domain" description="HRDC" evidence="1">
    <location>
        <begin position="615"/>
        <end position="695"/>
    </location>
</feature>
<dbReference type="InterPro" id="IPR010285">
    <property type="entry name" value="DNA_helicase_pif1-like_DEAD"/>
</dbReference>
<dbReference type="PANTHER" id="PTHR47642:SF5">
    <property type="entry name" value="ATP-DEPENDENT DNA HELICASE"/>
    <property type="match status" value="1"/>
</dbReference>
<dbReference type="Pfam" id="PF05970">
    <property type="entry name" value="PIF1"/>
    <property type="match status" value="1"/>
</dbReference>
<keyword evidence="2" id="KW-0347">Helicase</keyword>
<dbReference type="SUPFAM" id="SSF47819">
    <property type="entry name" value="HRDC-like"/>
    <property type="match status" value="1"/>
</dbReference>
<accession>A0A1I2WGT1</accession>
<evidence type="ECO:0000313" key="3">
    <source>
        <dbReference type="Proteomes" id="UP000199666"/>
    </source>
</evidence>
<dbReference type="InterPro" id="IPR027417">
    <property type="entry name" value="P-loop_NTPase"/>
</dbReference>
<keyword evidence="3" id="KW-1185">Reference proteome</keyword>
<dbReference type="GO" id="GO:0000723">
    <property type="term" value="P:telomere maintenance"/>
    <property type="evidence" value="ECO:0007669"/>
    <property type="project" value="InterPro"/>
</dbReference>
<dbReference type="RefSeq" id="WP_177217080.1">
    <property type="nucleotide sequence ID" value="NZ_FOPP01000004.1"/>
</dbReference>